<keyword evidence="2" id="KW-1185">Reference proteome</keyword>
<dbReference type="Proteomes" id="UP000053586">
    <property type="component" value="Unassembled WGS sequence"/>
</dbReference>
<gene>
    <name evidence="1" type="ORF">GPUN_0674</name>
</gene>
<reference evidence="1 2" key="1">
    <citation type="journal article" date="2012" name="J. Bacteriol.">
        <title>Genome sequence of proteorhodopsin-containing sea ice bacterium Glaciecola punicea ACAM 611T.</title>
        <authorList>
            <person name="Qin Q.-L."/>
            <person name="Xie B.-B."/>
            <person name="Shu Y.-L."/>
            <person name="Rong J.-C."/>
            <person name="Zhao D.-L."/>
            <person name="Zhang X.-Y."/>
            <person name="Chen X.-L."/>
            <person name="Zhou B.-C."/>
            <person name="Zhanga Y.-Z."/>
        </authorList>
    </citation>
    <scope>NUCLEOTIDE SEQUENCE [LARGE SCALE GENOMIC DNA]</scope>
    <source>
        <strain evidence="1 2">ACAM 611</strain>
    </source>
</reference>
<organism evidence="1 2">
    <name type="scientific">Glaciecola punicea ACAM 611</name>
    <dbReference type="NCBI Taxonomy" id="1121923"/>
    <lineage>
        <taxon>Bacteria</taxon>
        <taxon>Pseudomonadati</taxon>
        <taxon>Pseudomonadota</taxon>
        <taxon>Gammaproteobacteria</taxon>
        <taxon>Alteromonadales</taxon>
        <taxon>Alteromonadaceae</taxon>
        <taxon>Glaciecola</taxon>
    </lineage>
</organism>
<dbReference type="AlphaFoldDB" id="H5T937"/>
<comment type="caution">
    <text evidence="1">The sequence shown here is derived from an EMBL/GenBank/DDBJ whole genome shotgun (WGS) entry which is preliminary data.</text>
</comment>
<evidence type="ECO:0000313" key="1">
    <source>
        <dbReference type="EMBL" id="GAB54814.1"/>
    </source>
</evidence>
<dbReference type="EMBL" id="BAET01000007">
    <property type="protein sequence ID" value="GAB54814.1"/>
    <property type="molecule type" value="Genomic_DNA"/>
</dbReference>
<name>H5T937_9ALTE</name>
<sequence>MKKASLFTEHSIVNYSVSEHLNAEITMLCEVCAMKLRI</sequence>
<reference evidence="1 2" key="2">
    <citation type="journal article" date="2017" name="Antonie Van Leeuwenhoek">
        <title>Rhizobium rhizosphaerae sp. nov., a novel species isolated from rice rhizosphere.</title>
        <authorList>
            <person name="Zhao J.J."/>
            <person name="Zhang J."/>
            <person name="Zhang R.J."/>
            <person name="Zhang C.W."/>
            <person name="Yin H.Q."/>
            <person name="Zhang X.X."/>
        </authorList>
    </citation>
    <scope>NUCLEOTIDE SEQUENCE [LARGE SCALE GENOMIC DNA]</scope>
    <source>
        <strain evidence="1 2">ACAM 611</strain>
    </source>
</reference>
<proteinExistence type="predicted"/>
<evidence type="ECO:0000313" key="2">
    <source>
        <dbReference type="Proteomes" id="UP000053586"/>
    </source>
</evidence>
<protein>
    <submittedName>
        <fullName evidence="1">Uncharacterized protein</fullName>
    </submittedName>
</protein>
<accession>H5T937</accession>